<protein>
    <submittedName>
        <fullName evidence="4">NAD-dependent oxidoreductase</fullName>
    </submittedName>
</protein>
<dbReference type="GO" id="GO:0030497">
    <property type="term" value="P:fatty acid elongation"/>
    <property type="evidence" value="ECO:0007669"/>
    <property type="project" value="TreeGrafter"/>
</dbReference>
<dbReference type="Pfam" id="PF00106">
    <property type="entry name" value="adh_short"/>
    <property type="match status" value="1"/>
</dbReference>
<dbReference type="RefSeq" id="WP_107941174.1">
    <property type="nucleotide sequence ID" value="NZ_QANS01000006.1"/>
</dbReference>
<evidence type="ECO:0000313" key="4">
    <source>
        <dbReference type="EMBL" id="PTU30233.1"/>
    </source>
</evidence>
<feature type="domain" description="Ketoreductase" evidence="3">
    <location>
        <begin position="6"/>
        <end position="185"/>
    </location>
</feature>
<dbReference type="GO" id="GO:0016616">
    <property type="term" value="F:oxidoreductase activity, acting on the CH-OH group of donors, NAD or NADP as acceptor"/>
    <property type="evidence" value="ECO:0007669"/>
    <property type="project" value="TreeGrafter"/>
</dbReference>
<proteinExistence type="inferred from homology"/>
<dbReference type="AlphaFoldDB" id="A0A2T5MCE3"/>
<evidence type="ECO:0000256" key="2">
    <source>
        <dbReference type="RuleBase" id="RU000363"/>
    </source>
</evidence>
<dbReference type="Gene3D" id="3.40.50.720">
    <property type="entry name" value="NAD(P)-binding Rossmann-like Domain"/>
    <property type="match status" value="1"/>
</dbReference>
<dbReference type="PRINTS" id="PR00081">
    <property type="entry name" value="GDHRDH"/>
</dbReference>
<accession>A0A2T5MCE3</accession>
<comment type="similarity">
    <text evidence="1 2">Belongs to the short-chain dehydrogenases/reductases (SDR) family.</text>
</comment>
<sequence length="231" mass="23398">MKLKSKVVVITGGFGNLGLAVAQVAIAHGAKVALIDRAPAPASGTPEGALLLGGVNLASFEEAQGAVAKIVSAFGGLNALVNIAGTFRWETLEQGSLDTWDFLHTINLKTAAATSKAALPHLLSAVGGGRIVNIGAAASAKAGAGMGPYAASKAGVARLTEALSEEVKDRGITVNAVLPSVIDTPQNRADMPDADFSRWVAPEALADVIVFLLSDEARAITGALIPVTGRV</sequence>
<keyword evidence="5" id="KW-1185">Reference proteome</keyword>
<dbReference type="EMBL" id="QANS01000006">
    <property type="protein sequence ID" value="PTU30233.1"/>
    <property type="molecule type" value="Genomic_DNA"/>
</dbReference>
<gene>
    <name evidence="4" type="ORF">CJD38_14880</name>
</gene>
<evidence type="ECO:0000256" key="1">
    <source>
        <dbReference type="ARBA" id="ARBA00006484"/>
    </source>
</evidence>
<dbReference type="InterPro" id="IPR036291">
    <property type="entry name" value="NAD(P)-bd_dom_sf"/>
</dbReference>
<dbReference type="PANTHER" id="PTHR42760">
    <property type="entry name" value="SHORT-CHAIN DEHYDROGENASES/REDUCTASES FAMILY MEMBER"/>
    <property type="match status" value="1"/>
</dbReference>
<dbReference type="PANTHER" id="PTHR42760:SF135">
    <property type="entry name" value="BLL7886 PROTEIN"/>
    <property type="match status" value="1"/>
</dbReference>
<evidence type="ECO:0000259" key="3">
    <source>
        <dbReference type="SMART" id="SM00822"/>
    </source>
</evidence>
<dbReference type="OrthoDB" id="118015at2"/>
<dbReference type="PRINTS" id="PR00080">
    <property type="entry name" value="SDRFAMILY"/>
</dbReference>
<dbReference type="SMART" id="SM00822">
    <property type="entry name" value="PKS_KR"/>
    <property type="match status" value="1"/>
</dbReference>
<reference evidence="4 5" key="1">
    <citation type="submission" date="2018-04" db="EMBL/GenBank/DDBJ databases">
        <title>Novel species isolated from glacier.</title>
        <authorList>
            <person name="Liu Q."/>
            <person name="Xin Y.-H."/>
        </authorList>
    </citation>
    <scope>NUCLEOTIDE SEQUENCE [LARGE SCALE GENOMIC DNA]</scope>
    <source>
        <strain evidence="4 5">GT1R17</strain>
    </source>
</reference>
<dbReference type="InterPro" id="IPR057326">
    <property type="entry name" value="KR_dom"/>
</dbReference>
<comment type="caution">
    <text evidence="4">The sequence shown here is derived from an EMBL/GenBank/DDBJ whole genome shotgun (WGS) entry which is preliminary data.</text>
</comment>
<dbReference type="Proteomes" id="UP000244248">
    <property type="component" value="Unassembled WGS sequence"/>
</dbReference>
<name>A0A2T5MCE3_9GAMM</name>
<dbReference type="SUPFAM" id="SSF51735">
    <property type="entry name" value="NAD(P)-binding Rossmann-fold domains"/>
    <property type="match status" value="1"/>
</dbReference>
<organism evidence="4 5">
    <name type="scientific">Stenotrophobium rhamnosiphilum</name>
    <dbReference type="NCBI Taxonomy" id="2029166"/>
    <lineage>
        <taxon>Bacteria</taxon>
        <taxon>Pseudomonadati</taxon>
        <taxon>Pseudomonadota</taxon>
        <taxon>Gammaproteobacteria</taxon>
        <taxon>Nevskiales</taxon>
        <taxon>Nevskiaceae</taxon>
        <taxon>Stenotrophobium</taxon>
    </lineage>
</organism>
<evidence type="ECO:0000313" key="5">
    <source>
        <dbReference type="Proteomes" id="UP000244248"/>
    </source>
</evidence>
<dbReference type="InterPro" id="IPR020904">
    <property type="entry name" value="Sc_DH/Rdtase_CS"/>
</dbReference>
<dbReference type="InterPro" id="IPR002347">
    <property type="entry name" value="SDR_fam"/>
</dbReference>
<dbReference type="PROSITE" id="PS00061">
    <property type="entry name" value="ADH_SHORT"/>
    <property type="match status" value="1"/>
</dbReference>